<dbReference type="SUPFAM" id="SSF51161">
    <property type="entry name" value="Trimeric LpxA-like enzymes"/>
    <property type="match status" value="1"/>
</dbReference>
<dbReference type="CDD" id="cd03354">
    <property type="entry name" value="LbH_SAT"/>
    <property type="match status" value="1"/>
</dbReference>
<dbReference type="InterPro" id="IPR001451">
    <property type="entry name" value="Hexapep"/>
</dbReference>
<dbReference type="Gene3D" id="2.160.10.10">
    <property type="entry name" value="Hexapeptide repeat proteins"/>
    <property type="match status" value="1"/>
</dbReference>
<evidence type="ECO:0000313" key="6">
    <source>
        <dbReference type="Proteomes" id="UP000318681"/>
    </source>
</evidence>
<comment type="caution">
    <text evidence="5">The sequence shown here is derived from an EMBL/GenBank/DDBJ whole genome shotgun (WGS) entry which is preliminary data.</text>
</comment>
<dbReference type="InterPro" id="IPR045304">
    <property type="entry name" value="LbH_SAT"/>
</dbReference>
<dbReference type="InterPro" id="IPR011004">
    <property type="entry name" value="Trimer_LpxA-like_sf"/>
</dbReference>
<keyword evidence="2 4" id="KW-0808">Transferase</keyword>
<comment type="catalytic activity">
    <reaction evidence="4">
        <text>L-serine + acetyl-CoA = O-acetyl-L-serine + CoA</text>
        <dbReference type="Rhea" id="RHEA:24560"/>
        <dbReference type="ChEBI" id="CHEBI:33384"/>
        <dbReference type="ChEBI" id="CHEBI:57287"/>
        <dbReference type="ChEBI" id="CHEBI:57288"/>
        <dbReference type="ChEBI" id="CHEBI:58340"/>
        <dbReference type="EC" id="2.3.1.30"/>
    </reaction>
</comment>
<evidence type="ECO:0000256" key="3">
    <source>
        <dbReference type="ARBA" id="ARBA00023315"/>
    </source>
</evidence>
<reference evidence="5 6" key="1">
    <citation type="submission" date="2019-07" db="EMBL/GenBank/DDBJ databases">
        <title>Sphingomonas solaris sp. nov., isolated from a solar panel from Boston, Massachusetts.</title>
        <authorList>
            <person name="Tanner K."/>
            <person name="Pascual J."/>
            <person name="Mancuso C."/>
            <person name="Pereto J."/>
            <person name="Khalil A."/>
            <person name="Vilanova C."/>
        </authorList>
    </citation>
    <scope>NUCLEOTIDE SEQUENCE [LARGE SCALE GENOMIC DNA]</scope>
    <source>
        <strain evidence="5 6">R4DWN</strain>
    </source>
</reference>
<dbReference type="Pfam" id="PF00132">
    <property type="entry name" value="Hexapep"/>
    <property type="match status" value="1"/>
</dbReference>
<dbReference type="EC" id="2.3.1.30" evidence="4"/>
<gene>
    <name evidence="5" type="ORF">FOY91_11970</name>
</gene>
<organism evidence="5 6">
    <name type="scientific">Alterirhizorhabdus solaris</name>
    <dbReference type="NCBI Taxonomy" id="2529389"/>
    <lineage>
        <taxon>Bacteria</taxon>
        <taxon>Pseudomonadati</taxon>
        <taxon>Pseudomonadota</taxon>
        <taxon>Alphaproteobacteria</taxon>
        <taxon>Sphingomonadales</taxon>
        <taxon>Rhizorhabdaceae</taxon>
        <taxon>Alterirhizorhabdus</taxon>
    </lineage>
</organism>
<sequence>MQQDIWSHLAADLGMRQDRLFRLRILWLLHWHRGNWGALILIRMAQAAHAKGNHRAAGRAARRLRLDFGCFVQPAAVIGPGLRLPHPNGIVIGSGARIGARCTLYHQVTLGAARQGEGFSTAYPRLGDDVMVFAGAKLIGAIRIGDRATVGANAVVLKDIPDGHRAIGVPAHAERLRT</sequence>
<accession>A0A558R2P2</accession>
<dbReference type="PANTHER" id="PTHR42811">
    <property type="entry name" value="SERINE ACETYLTRANSFERASE"/>
    <property type="match status" value="1"/>
</dbReference>
<dbReference type="GO" id="GO:0006535">
    <property type="term" value="P:cysteine biosynthetic process from serine"/>
    <property type="evidence" value="ECO:0007669"/>
    <property type="project" value="InterPro"/>
</dbReference>
<dbReference type="Proteomes" id="UP000318681">
    <property type="component" value="Unassembled WGS sequence"/>
</dbReference>
<dbReference type="InterPro" id="IPR005881">
    <property type="entry name" value="Ser_O-AcTrfase"/>
</dbReference>
<dbReference type="PIRSF" id="PIRSF000441">
    <property type="entry name" value="CysE"/>
    <property type="match status" value="1"/>
</dbReference>
<evidence type="ECO:0000256" key="4">
    <source>
        <dbReference type="PIRNR" id="PIRNR000441"/>
    </source>
</evidence>
<protein>
    <recommendedName>
        <fullName evidence="4">Serine acetyltransferase</fullName>
        <ecNumber evidence="4">2.3.1.30</ecNumber>
    </recommendedName>
</protein>
<dbReference type="GO" id="GO:0009001">
    <property type="term" value="F:serine O-acetyltransferase activity"/>
    <property type="evidence" value="ECO:0007669"/>
    <property type="project" value="UniProtKB-EC"/>
</dbReference>
<proteinExistence type="inferred from homology"/>
<comment type="similarity">
    <text evidence="1 4">Belongs to the transferase hexapeptide repeat family.</text>
</comment>
<dbReference type="GO" id="GO:0005737">
    <property type="term" value="C:cytoplasm"/>
    <property type="evidence" value="ECO:0007669"/>
    <property type="project" value="InterPro"/>
</dbReference>
<name>A0A558R2P2_9SPHN</name>
<evidence type="ECO:0000313" key="5">
    <source>
        <dbReference type="EMBL" id="TVV73602.1"/>
    </source>
</evidence>
<evidence type="ECO:0000256" key="1">
    <source>
        <dbReference type="ARBA" id="ARBA00007274"/>
    </source>
</evidence>
<keyword evidence="6" id="KW-1185">Reference proteome</keyword>
<evidence type="ECO:0000256" key="2">
    <source>
        <dbReference type="ARBA" id="ARBA00022679"/>
    </source>
</evidence>
<dbReference type="AlphaFoldDB" id="A0A558R2P2"/>
<dbReference type="OrthoDB" id="7545269at2"/>
<keyword evidence="3 4" id="KW-0012">Acyltransferase</keyword>
<dbReference type="EMBL" id="VNIM01000045">
    <property type="protein sequence ID" value="TVV73602.1"/>
    <property type="molecule type" value="Genomic_DNA"/>
</dbReference>